<organism evidence="2">
    <name type="scientific">Polynucleobacter sp. UK-FUSCHL-C3</name>
    <dbReference type="NCBI Taxonomy" id="2955208"/>
    <lineage>
        <taxon>Bacteria</taxon>
        <taxon>Pseudomonadati</taxon>
        <taxon>Pseudomonadota</taxon>
        <taxon>Betaproteobacteria</taxon>
        <taxon>Burkholderiales</taxon>
        <taxon>Burkholderiaceae</taxon>
        <taxon>Polynucleobacter</taxon>
    </lineage>
</organism>
<protein>
    <submittedName>
        <fullName evidence="2">Uncharacterized protein</fullName>
    </submittedName>
</protein>
<evidence type="ECO:0000256" key="1">
    <source>
        <dbReference type="SAM" id="Phobius"/>
    </source>
</evidence>
<proteinExistence type="predicted"/>
<gene>
    <name evidence="2" type="ORF">NKE59_00750</name>
</gene>
<name>A0AAU8A4W0_9BURK</name>
<keyword evidence="1" id="KW-0812">Transmembrane</keyword>
<sequence length="116" mass="12642">MSLKFTGDKLADEAASSVTTVSMTLGVRGKDEDADGPELDFVGGVAQEIKSKLAIAAIMGTTKADLRFTITRRKENKSMLAQLFDEYPMLLFVLEGLLALVILLTIVFWTGKGRKD</sequence>
<feature type="transmembrane region" description="Helical" evidence="1">
    <location>
        <begin position="87"/>
        <end position="109"/>
    </location>
</feature>
<reference evidence="2" key="1">
    <citation type="submission" date="2022-06" db="EMBL/GenBank/DDBJ databases">
        <title>New Polynucleobacter species.</title>
        <authorList>
            <person name="Hahn M.W."/>
        </authorList>
    </citation>
    <scope>NUCLEOTIDE SEQUENCE</scope>
    <source>
        <strain evidence="2">UK-FUSCHL-C3</strain>
    </source>
</reference>
<dbReference type="AlphaFoldDB" id="A0AAU8A4W0"/>
<keyword evidence="1" id="KW-1133">Transmembrane helix</keyword>
<evidence type="ECO:0000313" key="2">
    <source>
        <dbReference type="EMBL" id="XCC58685.1"/>
    </source>
</evidence>
<accession>A0AAU8A4W0</accession>
<dbReference type="EMBL" id="CP099959">
    <property type="protein sequence ID" value="XCC58685.1"/>
    <property type="molecule type" value="Genomic_DNA"/>
</dbReference>
<dbReference type="RefSeq" id="WP_353439960.1">
    <property type="nucleotide sequence ID" value="NZ_CP099959.1"/>
</dbReference>
<keyword evidence="1" id="KW-0472">Membrane</keyword>